<dbReference type="InterPro" id="IPR011991">
    <property type="entry name" value="ArsR-like_HTH"/>
</dbReference>
<evidence type="ECO:0000256" key="2">
    <source>
        <dbReference type="ARBA" id="ARBA00023015"/>
    </source>
</evidence>
<dbReference type="NCBIfam" id="NF033788">
    <property type="entry name" value="HTH_metalloreg"/>
    <property type="match status" value="1"/>
</dbReference>
<keyword evidence="4" id="KW-0804">Transcription</keyword>
<evidence type="ECO:0000259" key="5">
    <source>
        <dbReference type="PROSITE" id="PS50987"/>
    </source>
</evidence>
<keyword evidence="7" id="KW-1185">Reference proteome</keyword>
<dbReference type="PANTHER" id="PTHR33154:SF18">
    <property type="entry name" value="ARSENICAL RESISTANCE OPERON REPRESSOR"/>
    <property type="match status" value="1"/>
</dbReference>
<evidence type="ECO:0000256" key="3">
    <source>
        <dbReference type="ARBA" id="ARBA00023125"/>
    </source>
</evidence>
<dbReference type="NCBIfam" id="NF007528">
    <property type="entry name" value="PRK10141.1"/>
    <property type="match status" value="1"/>
</dbReference>
<evidence type="ECO:0000256" key="1">
    <source>
        <dbReference type="ARBA" id="ARBA00022849"/>
    </source>
</evidence>
<dbReference type="Proteomes" id="UP000733744">
    <property type="component" value="Unassembled WGS sequence"/>
</dbReference>
<feature type="domain" description="HTH arsR-type" evidence="5">
    <location>
        <begin position="1"/>
        <end position="98"/>
    </location>
</feature>
<organism evidence="6 7">
    <name type="scientific">Candidatus Methylobacter oryzae</name>
    <dbReference type="NCBI Taxonomy" id="2497749"/>
    <lineage>
        <taxon>Bacteria</taxon>
        <taxon>Pseudomonadati</taxon>
        <taxon>Pseudomonadota</taxon>
        <taxon>Gammaproteobacteria</taxon>
        <taxon>Methylococcales</taxon>
        <taxon>Methylococcaceae</taxon>
        <taxon>Methylobacter</taxon>
    </lineage>
</organism>
<keyword evidence="2" id="KW-0805">Transcription regulation</keyword>
<dbReference type="InterPro" id="IPR051081">
    <property type="entry name" value="HTH_MetalResp_TranReg"/>
</dbReference>
<reference evidence="6 7" key="1">
    <citation type="journal article" date="2019" name="Antonie Van Leeuwenhoek">
        <title>Description of 'Ca. Methylobacter oryzae' KRF1, a novel species from the environmentally important Methylobacter clade 2.</title>
        <authorList>
            <person name="Khatri K."/>
            <person name="Mohite J.A."/>
            <person name="Pandit P.S."/>
            <person name="Bahulikar R."/>
            <person name="Rahalkar M.C."/>
        </authorList>
    </citation>
    <scope>NUCLEOTIDE SEQUENCE [LARGE SCALE GENOMIC DNA]</scope>
    <source>
        <strain evidence="6 7">KRF1</strain>
    </source>
</reference>
<dbReference type="SUPFAM" id="SSF46785">
    <property type="entry name" value="Winged helix' DNA-binding domain"/>
    <property type="match status" value="1"/>
</dbReference>
<dbReference type="EMBL" id="RYFG02000021">
    <property type="protein sequence ID" value="TRX01274.1"/>
    <property type="molecule type" value="Genomic_DNA"/>
</dbReference>
<gene>
    <name evidence="6" type="ORF">EKO24_004145</name>
</gene>
<dbReference type="SMART" id="SM00418">
    <property type="entry name" value="HTH_ARSR"/>
    <property type="match status" value="1"/>
</dbReference>
<comment type="caution">
    <text evidence="6">The sequence shown here is derived from an EMBL/GenBank/DDBJ whole genome shotgun (WGS) entry which is preliminary data.</text>
</comment>
<dbReference type="InterPro" id="IPR036388">
    <property type="entry name" value="WH-like_DNA-bd_sf"/>
</dbReference>
<dbReference type="RefSeq" id="WP_127030182.1">
    <property type="nucleotide sequence ID" value="NZ_RYFG02000021.1"/>
</dbReference>
<evidence type="ECO:0000256" key="4">
    <source>
        <dbReference type="ARBA" id="ARBA00023163"/>
    </source>
</evidence>
<sequence length="117" mass="13623">MITPTTLFKCLSDETRLRCVVLLHKEGRLCVCELTHALDLLQPKISRHLAQLRQSNLVLDSREGQWVYYQINPELPAWVFEILDVTAMQFADHLKHQQDSDRLQAMGDRPEMIKYCG</sequence>
<keyword evidence="1" id="KW-0059">Arsenical resistance</keyword>
<accession>A0ABY3CE77</accession>
<protein>
    <submittedName>
        <fullName evidence="6">Metalloregulator ArsR/SmtB family transcription factor</fullName>
    </submittedName>
</protein>
<dbReference type="InterPro" id="IPR001845">
    <property type="entry name" value="HTH_ArsR_DNA-bd_dom"/>
</dbReference>
<dbReference type="PRINTS" id="PR00778">
    <property type="entry name" value="HTHARSR"/>
</dbReference>
<dbReference type="Pfam" id="PF01022">
    <property type="entry name" value="HTH_5"/>
    <property type="match status" value="1"/>
</dbReference>
<dbReference type="InterPro" id="IPR036390">
    <property type="entry name" value="WH_DNA-bd_sf"/>
</dbReference>
<name>A0ABY3CE77_9GAMM</name>
<proteinExistence type="predicted"/>
<dbReference type="PANTHER" id="PTHR33154">
    <property type="entry name" value="TRANSCRIPTIONAL REGULATOR, ARSR FAMILY"/>
    <property type="match status" value="1"/>
</dbReference>
<keyword evidence="3" id="KW-0238">DNA-binding</keyword>
<dbReference type="CDD" id="cd00090">
    <property type="entry name" value="HTH_ARSR"/>
    <property type="match status" value="1"/>
</dbReference>
<dbReference type="Gene3D" id="1.10.10.10">
    <property type="entry name" value="Winged helix-like DNA-binding domain superfamily/Winged helix DNA-binding domain"/>
    <property type="match status" value="1"/>
</dbReference>
<dbReference type="PROSITE" id="PS50987">
    <property type="entry name" value="HTH_ARSR_2"/>
    <property type="match status" value="1"/>
</dbReference>
<evidence type="ECO:0000313" key="7">
    <source>
        <dbReference type="Proteomes" id="UP000733744"/>
    </source>
</evidence>
<evidence type="ECO:0000313" key="6">
    <source>
        <dbReference type="EMBL" id="TRX01274.1"/>
    </source>
</evidence>